<protein>
    <submittedName>
        <fullName evidence="1">Uncharacterized protein</fullName>
    </submittedName>
</protein>
<sequence>MSRARSIAGAAAVLRLVPLSLELAGRRRRFRRALDAVEREWRAAAAGGRFGDSRAREDDLFFDVLAPCGAGSYCKLIGRPFTGEACRVVALACAFVFPYDDLIDEQGISREHLDRVLHDPSCVPRSAEEHRAGYFYRRLVALPAVRDNALFHAAVARQNEAHLVGIDQQRDPSASLAAVQAATHAKASSTLLLGLSLLNPAMSPREQDAAAELAMWVQLVDDAMDRRRDRAAGVRTLMTDCADFSAVFELLEGCRIRTFEKYRSLAEYDERRMDAYLFELYAAGVLVTVRLYLEERAGRSSAVRDAARLAYRLLARYSRDASMRPVVLP</sequence>
<dbReference type="Proteomes" id="UP001164459">
    <property type="component" value="Chromosome"/>
</dbReference>
<dbReference type="RefSeq" id="WP_269033966.1">
    <property type="nucleotide sequence ID" value="NZ_CP114040.1"/>
</dbReference>
<name>A0ABY7GX95_9BACT</name>
<dbReference type="EMBL" id="CP114040">
    <property type="protein sequence ID" value="WAS91604.1"/>
    <property type="molecule type" value="Genomic_DNA"/>
</dbReference>
<evidence type="ECO:0000313" key="2">
    <source>
        <dbReference type="Proteomes" id="UP001164459"/>
    </source>
</evidence>
<proteinExistence type="predicted"/>
<evidence type="ECO:0000313" key="1">
    <source>
        <dbReference type="EMBL" id="WAS91604.1"/>
    </source>
</evidence>
<organism evidence="1 2">
    <name type="scientific">Nannocystis punicea</name>
    <dbReference type="NCBI Taxonomy" id="2995304"/>
    <lineage>
        <taxon>Bacteria</taxon>
        <taxon>Pseudomonadati</taxon>
        <taxon>Myxococcota</taxon>
        <taxon>Polyangia</taxon>
        <taxon>Nannocystales</taxon>
        <taxon>Nannocystaceae</taxon>
        <taxon>Nannocystis</taxon>
    </lineage>
</organism>
<accession>A0ABY7GX95</accession>
<reference evidence="1" key="1">
    <citation type="submission" date="2022-11" db="EMBL/GenBank/DDBJ databases">
        <title>Minimal conservation of predation-associated metabolite biosynthetic gene clusters underscores biosynthetic potential of Myxococcota including descriptions for ten novel species: Archangium lansinium sp. nov., Myxococcus landrumus sp. nov., Nannocystis bai.</title>
        <authorList>
            <person name="Ahearne A."/>
            <person name="Stevens C."/>
            <person name="Dowd S."/>
        </authorList>
    </citation>
    <scope>NUCLEOTIDE SEQUENCE</scope>
    <source>
        <strain evidence="1">Fl3</strain>
    </source>
</reference>
<gene>
    <name evidence="1" type="ORF">O0S08_35940</name>
</gene>
<keyword evidence="2" id="KW-1185">Reference proteome</keyword>